<protein>
    <submittedName>
        <fullName evidence="7">Exosome complex component RRP46</fullName>
    </submittedName>
</protein>
<comment type="similarity">
    <text evidence="2">Belongs to the RNase PH family.</text>
</comment>
<reference evidence="7" key="2">
    <citation type="submission" date="2023-05" db="EMBL/GenBank/DDBJ databases">
        <authorList>
            <consortium name="Lawrence Berkeley National Laboratory"/>
            <person name="Steindorff A."/>
            <person name="Hensen N."/>
            <person name="Bonometti L."/>
            <person name="Westerberg I."/>
            <person name="Brannstrom I.O."/>
            <person name="Guillou S."/>
            <person name="Cros-Aarteil S."/>
            <person name="Calhoun S."/>
            <person name="Haridas S."/>
            <person name="Kuo A."/>
            <person name="Mondo S."/>
            <person name="Pangilinan J."/>
            <person name="Riley R."/>
            <person name="Labutti K."/>
            <person name="Andreopoulos B."/>
            <person name="Lipzen A."/>
            <person name="Chen C."/>
            <person name="Yanf M."/>
            <person name="Daum C."/>
            <person name="Ng V."/>
            <person name="Clum A."/>
            <person name="Ohm R."/>
            <person name="Martin F."/>
            <person name="Silar P."/>
            <person name="Natvig D."/>
            <person name="Lalanne C."/>
            <person name="Gautier V."/>
            <person name="Ament-Velasquez S.L."/>
            <person name="Kruys A."/>
            <person name="Hutchinson M.I."/>
            <person name="Powell A.J."/>
            <person name="Barry K."/>
            <person name="Miller A.N."/>
            <person name="Grigoriev I.V."/>
            <person name="Debuchy R."/>
            <person name="Gladieux P."/>
            <person name="Thoren M.H."/>
            <person name="Johannesson H."/>
        </authorList>
    </citation>
    <scope>NUCLEOTIDE SEQUENCE</scope>
    <source>
        <strain evidence="7">CBS 103.79</strain>
    </source>
</reference>
<dbReference type="GO" id="GO:0003723">
    <property type="term" value="F:RNA binding"/>
    <property type="evidence" value="ECO:0007669"/>
    <property type="project" value="TreeGrafter"/>
</dbReference>
<dbReference type="SUPFAM" id="SSF54211">
    <property type="entry name" value="Ribosomal protein S5 domain 2-like"/>
    <property type="match status" value="1"/>
</dbReference>
<dbReference type="AlphaFoldDB" id="A0AAN6MRK6"/>
<feature type="domain" description="Exoribonuclease phosphorolytic" evidence="6">
    <location>
        <begin position="9"/>
        <end position="138"/>
    </location>
</feature>
<dbReference type="InterPro" id="IPR020568">
    <property type="entry name" value="Ribosomal_Su5_D2-typ_SF"/>
</dbReference>
<sequence length="254" mass="27011">MTATAAPEAALGVLPRADGSAKYSHAGYTVTASVNGPIEAQRRDELASEAHVDVIVRPAAGVGGTRERHLEVILQSSLSQIILVKNFPRSLIQIVLQVEDSPENDYVNTKIVQASLNFAVMPALMQTAVLALLSAGVPMKATATATAVAIARVDGAKKITVDPSPRDIETAQSVHVLAFTSHDELLLAESEGDFTIGEWDEVYETAKGICCRPAAAAKEGMAMVLDDDDAGGTDMRQFLRSTMESKVAADLHWK</sequence>
<dbReference type="CDD" id="cd11372">
    <property type="entry name" value="RNase_PH_RRP46"/>
    <property type="match status" value="1"/>
</dbReference>
<dbReference type="GO" id="GO:0006364">
    <property type="term" value="P:rRNA processing"/>
    <property type="evidence" value="ECO:0007669"/>
    <property type="project" value="UniProtKB-KW"/>
</dbReference>
<comment type="subcellular location">
    <subcellularLocation>
        <location evidence="1">Nucleus</location>
    </subcellularLocation>
</comment>
<dbReference type="GO" id="GO:0016075">
    <property type="term" value="P:rRNA catabolic process"/>
    <property type="evidence" value="ECO:0007669"/>
    <property type="project" value="TreeGrafter"/>
</dbReference>
<evidence type="ECO:0000313" key="7">
    <source>
        <dbReference type="EMBL" id="KAK3905174.1"/>
    </source>
</evidence>
<evidence type="ECO:0000256" key="4">
    <source>
        <dbReference type="ARBA" id="ARBA00022835"/>
    </source>
</evidence>
<dbReference type="EMBL" id="MU855368">
    <property type="protein sequence ID" value="KAK3905174.1"/>
    <property type="molecule type" value="Genomic_DNA"/>
</dbReference>
<evidence type="ECO:0000256" key="3">
    <source>
        <dbReference type="ARBA" id="ARBA00022552"/>
    </source>
</evidence>
<keyword evidence="8" id="KW-1185">Reference proteome</keyword>
<evidence type="ECO:0000256" key="2">
    <source>
        <dbReference type="ARBA" id="ARBA00006678"/>
    </source>
</evidence>
<dbReference type="InterPro" id="IPR036345">
    <property type="entry name" value="ExoRNase_PH_dom2_sf"/>
</dbReference>
<dbReference type="InterPro" id="IPR001247">
    <property type="entry name" value="ExoRNase_PH_dom1"/>
</dbReference>
<dbReference type="PANTHER" id="PTHR11953:SF1">
    <property type="entry name" value="EXOSOME COMPLEX COMPONENT RRP46"/>
    <property type="match status" value="1"/>
</dbReference>
<comment type="caution">
    <text evidence="7">The sequence shown here is derived from an EMBL/GenBank/DDBJ whole genome shotgun (WGS) entry which is preliminary data.</text>
</comment>
<dbReference type="GO" id="GO:0005730">
    <property type="term" value="C:nucleolus"/>
    <property type="evidence" value="ECO:0007669"/>
    <property type="project" value="TreeGrafter"/>
</dbReference>
<proteinExistence type="inferred from homology"/>
<name>A0AAN6MRK6_9PEZI</name>
<dbReference type="InterPro" id="IPR027408">
    <property type="entry name" value="PNPase/RNase_PH_dom_sf"/>
</dbReference>
<keyword evidence="3" id="KW-0698">rRNA processing</keyword>
<dbReference type="Pfam" id="PF01138">
    <property type="entry name" value="RNase_PH"/>
    <property type="match status" value="1"/>
</dbReference>
<organism evidence="7 8">
    <name type="scientific">Staphylotrichum tortipilum</name>
    <dbReference type="NCBI Taxonomy" id="2831512"/>
    <lineage>
        <taxon>Eukaryota</taxon>
        <taxon>Fungi</taxon>
        <taxon>Dikarya</taxon>
        <taxon>Ascomycota</taxon>
        <taxon>Pezizomycotina</taxon>
        <taxon>Sordariomycetes</taxon>
        <taxon>Sordariomycetidae</taxon>
        <taxon>Sordariales</taxon>
        <taxon>Chaetomiaceae</taxon>
        <taxon>Staphylotrichum</taxon>
    </lineage>
</organism>
<evidence type="ECO:0000313" key="8">
    <source>
        <dbReference type="Proteomes" id="UP001303889"/>
    </source>
</evidence>
<evidence type="ECO:0000256" key="5">
    <source>
        <dbReference type="ARBA" id="ARBA00023242"/>
    </source>
</evidence>
<dbReference type="GO" id="GO:0071051">
    <property type="term" value="P:poly(A)-dependent snoRNA 3'-end processing"/>
    <property type="evidence" value="ECO:0007669"/>
    <property type="project" value="TreeGrafter"/>
</dbReference>
<reference evidence="7" key="1">
    <citation type="journal article" date="2023" name="Mol. Phylogenet. Evol.">
        <title>Genome-scale phylogeny and comparative genomics of the fungal order Sordariales.</title>
        <authorList>
            <person name="Hensen N."/>
            <person name="Bonometti L."/>
            <person name="Westerberg I."/>
            <person name="Brannstrom I.O."/>
            <person name="Guillou S."/>
            <person name="Cros-Aarteil S."/>
            <person name="Calhoun S."/>
            <person name="Haridas S."/>
            <person name="Kuo A."/>
            <person name="Mondo S."/>
            <person name="Pangilinan J."/>
            <person name="Riley R."/>
            <person name="LaButti K."/>
            <person name="Andreopoulos B."/>
            <person name="Lipzen A."/>
            <person name="Chen C."/>
            <person name="Yan M."/>
            <person name="Daum C."/>
            <person name="Ng V."/>
            <person name="Clum A."/>
            <person name="Steindorff A."/>
            <person name="Ohm R.A."/>
            <person name="Martin F."/>
            <person name="Silar P."/>
            <person name="Natvig D.O."/>
            <person name="Lalanne C."/>
            <person name="Gautier V."/>
            <person name="Ament-Velasquez S.L."/>
            <person name="Kruys A."/>
            <person name="Hutchinson M.I."/>
            <person name="Powell A.J."/>
            <person name="Barry K."/>
            <person name="Miller A.N."/>
            <person name="Grigoriev I.V."/>
            <person name="Debuchy R."/>
            <person name="Gladieux P."/>
            <person name="Hiltunen Thoren M."/>
            <person name="Johannesson H."/>
        </authorList>
    </citation>
    <scope>NUCLEOTIDE SEQUENCE</scope>
    <source>
        <strain evidence="7">CBS 103.79</strain>
    </source>
</reference>
<keyword evidence="5" id="KW-0539">Nucleus</keyword>
<dbReference type="Gene3D" id="3.30.230.70">
    <property type="entry name" value="GHMP Kinase, N-terminal domain"/>
    <property type="match status" value="1"/>
</dbReference>
<dbReference type="SUPFAM" id="SSF55666">
    <property type="entry name" value="Ribonuclease PH domain 2-like"/>
    <property type="match status" value="1"/>
</dbReference>
<dbReference type="GO" id="GO:0000176">
    <property type="term" value="C:nuclear exosome (RNase complex)"/>
    <property type="evidence" value="ECO:0007669"/>
    <property type="project" value="TreeGrafter"/>
</dbReference>
<accession>A0AAN6MRK6</accession>
<evidence type="ECO:0000256" key="1">
    <source>
        <dbReference type="ARBA" id="ARBA00004123"/>
    </source>
</evidence>
<dbReference type="PANTHER" id="PTHR11953">
    <property type="entry name" value="EXOSOME COMPLEX COMPONENT"/>
    <property type="match status" value="1"/>
</dbReference>
<dbReference type="GO" id="GO:0000177">
    <property type="term" value="C:cytoplasmic exosome (RNase complex)"/>
    <property type="evidence" value="ECO:0007669"/>
    <property type="project" value="TreeGrafter"/>
</dbReference>
<evidence type="ECO:0000259" key="6">
    <source>
        <dbReference type="Pfam" id="PF01138"/>
    </source>
</evidence>
<dbReference type="GO" id="GO:0071028">
    <property type="term" value="P:nuclear mRNA surveillance"/>
    <property type="evidence" value="ECO:0007669"/>
    <property type="project" value="TreeGrafter"/>
</dbReference>
<dbReference type="Proteomes" id="UP001303889">
    <property type="component" value="Unassembled WGS sequence"/>
</dbReference>
<dbReference type="GO" id="GO:0034475">
    <property type="term" value="P:U4 snRNA 3'-end processing"/>
    <property type="evidence" value="ECO:0007669"/>
    <property type="project" value="TreeGrafter"/>
</dbReference>
<keyword evidence="4" id="KW-0271">Exosome</keyword>
<gene>
    <name evidence="7" type="ORF">C8A05DRAFT_12980</name>
</gene>
<dbReference type="InterPro" id="IPR050080">
    <property type="entry name" value="RNase_PH"/>
</dbReference>